<dbReference type="AlphaFoldDB" id="A0A0N0XD50"/>
<sequence length="56" mass="6256">MTGTTPDSKNETKDNLGFHEESPEKEDPQVDPTEPAETEATEKGTTDDYPPYMPKK</sequence>
<dbReference type="RefSeq" id="WP_054085729.1">
    <property type="nucleotide sequence ID" value="NZ_LGLN01000033.1"/>
</dbReference>
<dbReference type="Pfam" id="PF19485">
    <property type="entry name" value="DUF6021"/>
    <property type="match status" value="1"/>
</dbReference>
<evidence type="ECO:0000256" key="1">
    <source>
        <dbReference type="SAM" id="MobiDB-lite"/>
    </source>
</evidence>
<feature type="compositionally biased region" description="Basic and acidic residues" evidence="1">
    <location>
        <begin position="8"/>
        <end position="28"/>
    </location>
</feature>
<evidence type="ECO:0000313" key="2">
    <source>
        <dbReference type="EMBL" id="KPC33396.1"/>
    </source>
</evidence>
<protein>
    <submittedName>
        <fullName evidence="2">Uncharacterized protein</fullName>
    </submittedName>
</protein>
<evidence type="ECO:0000313" key="3">
    <source>
        <dbReference type="Proteomes" id="UP000037891"/>
    </source>
</evidence>
<dbReference type="PATRIC" id="fig|81035.3.peg.2417"/>
<reference evidence="2 3" key="1">
    <citation type="submission" date="2015-07" db="EMBL/GenBank/DDBJ databases">
        <authorList>
            <person name="Noorani M."/>
        </authorList>
    </citation>
    <scope>NUCLEOTIDE SEQUENCE [LARGE SCALE GENOMIC DNA]</scope>
    <source>
        <strain evidence="2 3">0788_9</strain>
    </source>
</reference>
<proteinExistence type="predicted"/>
<feature type="region of interest" description="Disordered" evidence="1">
    <location>
        <begin position="1"/>
        <end position="56"/>
    </location>
</feature>
<dbReference type="Proteomes" id="UP000037891">
    <property type="component" value="Unassembled WGS sequence"/>
</dbReference>
<name>A0A0N0XD50_PSESX</name>
<organism evidence="2 3">
    <name type="scientific">Pseudomonas syringae pv. cilantro</name>
    <dbReference type="NCBI Taxonomy" id="81035"/>
    <lineage>
        <taxon>Bacteria</taxon>
        <taxon>Pseudomonadati</taxon>
        <taxon>Pseudomonadota</taxon>
        <taxon>Gammaproteobacteria</taxon>
        <taxon>Pseudomonadales</taxon>
        <taxon>Pseudomonadaceae</taxon>
        <taxon>Pseudomonas</taxon>
        <taxon>Pseudomonas syringae</taxon>
    </lineage>
</organism>
<gene>
    <name evidence="2" type="ORF">ABJ99_2254</name>
</gene>
<comment type="caution">
    <text evidence="2">The sequence shown here is derived from an EMBL/GenBank/DDBJ whole genome shotgun (WGS) entry which is preliminary data.</text>
</comment>
<reference evidence="2 3" key="2">
    <citation type="submission" date="2015-10" db="EMBL/GenBank/DDBJ databases">
        <title>Comparative genomics and high-throughput reverse genetic screens identify a new phytobacterial MAMP and an Arabidopsis receptor required for immune elicitation.</title>
        <authorList>
            <person name="Mott G.A."/>
            <person name="Thakur S."/>
            <person name="Wang P.W."/>
            <person name="Desveaux D."/>
            <person name="Guttman D.S."/>
        </authorList>
    </citation>
    <scope>NUCLEOTIDE SEQUENCE [LARGE SCALE GENOMIC DNA]</scope>
    <source>
        <strain evidence="2 3">0788_9</strain>
    </source>
</reference>
<dbReference type="InterPro" id="IPR046063">
    <property type="entry name" value="DUF6021"/>
</dbReference>
<dbReference type="EMBL" id="LGLN01000033">
    <property type="protein sequence ID" value="KPC33396.1"/>
    <property type="molecule type" value="Genomic_DNA"/>
</dbReference>
<accession>A0A0N0XD50</accession>